<dbReference type="NCBIfam" id="TIGR00473">
    <property type="entry name" value="pssA"/>
    <property type="match status" value="1"/>
</dbReference>
<feature type="transmembrane region" description="Helical" evidence="17">
    <location>
        <begin position="148"/>
        <end position="172"/>
    </location>
</feature>
<keyword evidence="7" id="KW-0444">Lipid biosynthesis</keyword>
<evidence type="ECO:0000256" key="5">
    <source>
        <dbReference type="ARBA" id="ARBA00013174"/>
    </source>
</evidence>
<sequence length="286" mass="30543">MAGPFAPFEPHGGGGPRLREIPLRMIIPNMITIIAICAGLSGIRLAYDGRFETAVIMVLIAASLDAVDGRVARMLKASSKFGEQLDSLADIVNFGVAPGLVLYAYLLDKAHTFGWIAALVFAIACALRLARFNVALEDQNRPAWEGDYFVGVPAPAGGVLVMLPIYFGFLGFPVNDSVAIGASVYTIVIAMLMISRLPVYSGKVSGTRVRREFVMPLMLVFVALVFLLASYTWQTVAAAAIAYIIFLGFSARAYARRARLEAEKGTVAGGDTLQSKAGNAASEADE</sequence>
<dbReference type="InterPro" id="IPR043130">
    <property type="entry name" value="CDP-OH_PTrfase_TM_dom"/>
</dbReference>
<evidence type="ECO:0000256" key="15">
    <source>
        <dbReference type="ARBA" id="ARBA00032361"/>
    </source>
</evidence>
<dbReference type="Pfam" id="PF01066">
    <property type="entry name" value="CDP-OH_P_transf"/>
    <property type="match status" value="1"/>
</dbReference>
<dbReference type="EMBL" id="JBHUIR010000034">
    <property type="protein sequence ID" value="MFD2260009.1"/>
    <property type="molecule type" value="Genomic_DNA"/>
</dbReference>
<dbReference type="InterPro" id="IPR000462">
    <property type="entry name" value="CDP-OH_P_trans"/>
</dbReference>
<dbReference type="Proteomes" id="UP001597373">
    <property type="component" value="Unassembled WGS sequence"/>
</dbReference>
<dbReference type="EC" id="2.7.8.8" evidence="5"/>
<dbReference type="RefSeq" id="WP_165278791.1">
    <property type="nucleotide sequence ID" value="NZ_BAABGS010000075.1"/>
</dbReference>
<evidence type="ECO:0000313" key="19">
    <source>
        <dbReference type="Proteomes" id="UP001597373"/>
    </source>
</evidence>
<evidence type="ECO:0000256" key="10">
    <source>
        <dbReference type="ARBA" id="ARBA00022989"/>
    </source>
</evidence>
<feature type="transmembrane region" description="Helical" evidence="17">
    <location>
        <begin position="113"/>
        <end position="136"/>
    </location>
</feature>
<proteinExistence type="inferred from homology"/>
<keyword evidence="19" id="KW-1185">Reference proteome</keyword>
<keyword evidence="12 17" id="KW-0472">Membrane</keyword>
<comment type="catalytic activity">
    <reaction evidence="1">
        <text>a CDP-1,2-diacyl-sn-glycerol + L-serine = a 1,2-diacyl-sn-glycero-3-phospho-L-serine + CMP + H(+)</text>
        <dbReference type="Rhea" id="RHEA:16913"/>
        <dbReference type="ChEBI" id="CHEBI:15378"/>
        <dbReference type="ChEBI" id="CHEBI:33384"/>
        <dbReference type="ChEBI" id="CHEBI:57262"/>
        <dbReference type="ChEBI" id="CHEBI:58332"/>
        <dbReference type="ChEBI" id="CHEBI:60377"/>
        <dbReference type="EC" id="2.7.8.8"/>
    </reaction>
</comment>
<evidence type="ECO:0000256" key="7">
    <source>
        <dbReference type="ARBA" id="ARBA00022516"/>
    </source>
</evidence>
<accession>A0ABW5DJA5</accession>
<protein>
    <recommendedName>
        <fullName evidence="6">CDP-diacylglycerol--serine O-phosphatidyltransferase</fullName>
        <ecNumber evidence="5">2.7.8.8</ecNumber>
    </recommendedName>
    <alternativeName>
        <fullName evidence="15">Phosphatidylserine synthase</fullName>
    </alternativeName>
</protein>
<evidence type="ECO:0000256" key="14">
    <source>
        <dbReference type="ARBA" id="ARBA00023264"/>
    </source>
</evidence>
<feature type="transmembrane region" description="Helical" evidence="17">
    <location>
        <begin position="178"/>
        <end position="201"/>
    </location>
</feature>
<evidence type="ECO:0000256" key="3">
    <source>
        <dbReference type="ARBA" id="ARBA00004308"/>
    </source>
</evidence>
<dbReference type="GO" id="GO:0003882">
    <property type="term" value="F:CDP-diacylglycerol-serine O-phosphatidyltransferase activity"/>
    <property type="evidence" value="ECO:0007669"/>
    <property type="project" value="UniProtKB-EC"/>
</dbReference>
<keyword evidence="10 17" id="KW-1133">Transmembrane helix</keyword>
<dbReference type="Gene3D" id="1.20.120.1760">
    <property type="match status" value="1"/>
</dbReference>
<dbReference type="PROSITE" id="PS00379">
    <property type="entry name" value="CDP_ALCOHOL_P_TRANSF"/>
    <property type="match status" value="1"/>
</dbReference>
<evidence type="ECO:0000256" key="2">
    <source>
        <dbReference type="ARBA" id="ARBA00004141"/>
    </source>
</evidence>
<feature type="transmembrane region" description="Helical" evidence="17">
    <location>
        <begin position="26"/>
        <end position="45"/>
    </location>
</feature>
<evidence type="ECO:0000256" key="12">
    <source>
        <dbReference type="ARBA" id="ARBA00023136"/>
    </source>
</evidence>
<feature type="transmembrane region" description="Helical" evidence="17">
    <location>
        <begin position="237"/>
        <end position="255"/>
    </location>
</feature>
<evidence type="ECO:0000256" key="9">
    <source>
        <dbReference type="ARBA" id="ARBA00022692"/>
    </source>
</evidence>
<feature type="transmembrane region" description="Helical" evidence="17">
    <location>
        <begin position="213"/>
        <end position="231"/>
    </location>
</feature>
<keyword evidence="13" id="KW-0594">Phospholipid biosynthesis</keyword>
<organism evidence="18 19">
    <name type="scientific">Chelativorans composti</name>
    <dbReference type="NCBI Taxonomy" id="768533"/>
    <lineage>
        <taxon>Bacteria</taxon>
        <taxon>Pseudomonadati</taxon>
        <taxon>Pseudomonadota</taxon>
        <taxon>Alphaproteobacteria</taxon>
        <taxon>Hyphomicrobiales</taxon>
        <taxon>Phyllobacteriaceae</taxon>
        <taxon>Chelativorans</taxon>
    </lineage>
</organism>
<evidence type="ECO:0000256" key="17">
    <source>
        <dbReference type="SAM" id="Phobius"/>
    </source>
</evidence>
<evidence type="ECO:0000256" key="6">
    <source>
        <dbReference type="ARBA" id="ARBA00017171"/>
    </source>
</evidence>
<gene>
    <name evidence="18" type="primary">pssA</name>
    <name evidence="18" type="ORF">ACFSMZ_09550</name>
</gene>
<comment type="caution">
    <text evidence="18">The sequence shown here is derived from an EMBL/GenBank/DDBJ whole genome shotgun (WGS) entry which is preliminary data.</text>
</comment>
<dbReference type="InterPro" id="IPR004533">
    <property type="entry name" value="CDP-diaglyc--ser_O-PTrfase"/>
</dbReference>
<evidence type="ECO:0000256" key="16">
    <source>
        <dbReference type="RuleBase" id="RU003750"/>
    </source>
</evidence>
<keyword evidence="11" id="KW-0443">Lipid metabolism</keyword>
<comment type="similarity">
    <text evidence="4 16">Belongs to the CDP-alcohol phosphatidyltransferase class-I family.</text>
</comment>
<evidence type="ECO:0000256" key="13">
    <source>
        <dbReference type="ARBA" id="ARBA00023209"/>
    </source>
</evidence>
<reference evidence="19" key="1">
    <citation type="journal article" date="2019" name="Int. J. Syst. Evol. Microbiol.">
        <title>The Global Catalogue of Microorganisms (GCM) 10K type strain sequencing project: providing services to taxonomists for standard genome sequencing and annotation.</title>
        <authorList>
            <consortium name="The Broad Institute Genomics Platform"/>
            <consortium name="The Broad Institute Genome Sequencing Center for Infectious Disease"/>
            <person name="Wu L."/>
            <person name="Ma J."/>
        </authorList>
    </citation>
    <scope>NUCLEOTIDE SEQUENCE [LARGE SCALE GENOMIC DNA]</scope>
    <source>
        <strain evidence="19">KCTC 23707</strain>
    </source>
</reference>
<dbReference type="InterPro" id="IPR048254">
    <property type="entry name" value="CDP_ALCOHOL_P_TRANSF_CS"/>
</dbReference>
<keyword evidence="9 17" id="KW-0812">Transmembrane</keyword>
<feature type="transmembrane region" description="Helical" evidence="17">
    <location>
        <begin position="88"/>
        <end position="107"/>
    </location>
</feature>
<name>A0ABW5DJA5_9HYPH</name>
<evidence type="ECO:0000256" key="11">
    <source>
        <dbReference type="ARBA" id="ARBA00023098"/>
    </source>
</evidence>
<evidence type="ECO:0000256" key="1">
    <source>
        <dbReference type="ARBA" id="ARBA00000287"/>
    </source>
</evidence>
<evidence type="ECO:0000256" key="8">
    <source>
        <dbReference type="ARBA" id="ARBA00022679"/>
    </source>
</evidence>
<keyword evidence="8 16" id="KW-0808">Transferase</keyword>
<keyword evidence="14" id="KW-1208">Phospholipid metabolism</keyword>
<evidence type="ECO:0000256" key="4">
    <source>
        <dbReference type="ARBA" id="ARBA00010441"/>
    </source>
</evidence>
<evidence type="ECO:0000313" key="18">
    <source>
        <dbReference type="EMBL" id="MFD2260009.1"/>
    </source>
</evidence>
<comment type="subcellular location">
    <subcellularLocation>
        <location evidence="3">Endomembrane system</location>
    </subcellularLocation>
    <subcellularLocation>
        <location evidence="2">Membrane</location>
        <topology evidence="2">Multi-pass membrane protein</topology>
    </subcellularLocation>
</comment>